<evidence type="ECO:0000313" key="2">
    <source>
        <dbReference type="EMBL" id="KAF2852085.1"/>
    </source>
</evidence>
<proteinExistence type="predicted"/>
<evidence type="ECO:0000313" key="3">
    <source>
        <dbReference type="Proteomes" id="UP000799423"/>
    </source>
</evidence>
<accession>A0A6A7BCB4</accession>
<organism evidence="2 3">
    <name type="scientific">Plenodomus tracheiphilus IPT5</name>
    <dbReference type="NCBI Taxonomy" id="1408161"/>
    <lineage>
        <taxon>Eukaryota</taxon>
        <taxon>Fungi</taxon>
        <taxon>Dikarya</taxon>
        <taxon>Ascomycota</taxon>
        <taxon>Pezizomycotina</taxon>
        <taxon>Dothideomycetes</taxon>
        <taxon>Pleosporomycetidae</taxon>
        <taxon>Pleosporales</taxon>
        <taxon>Pleosporineae</taxon>
        <taxon>Leptosphaeriaceae</taxon>
        <taxon>Plenodomus</taxon>
    </lineage>
</organism>
<keyword evidence="1" id="KW-0732">Signal</keyword>
<gene>
    <name evidence="2" type="ORF">T440DRAFT_51321</name>
</gene>
<feature type="chain" id="PRO_5025528688" description="Secreted protein" evidence="1">
    <location>
        <begin position="17"/>
        <end position="140"/>
    </location>
</feature>
<protein>
    <recommendedName>
        <fullName evidence="4">Secreted protein</fullName>
    </recommendedName>
</protein>
<reference evidence="2" key="1">
    <citation type="submission" date="2020-01" db="EMBL/GenBank/DDBJ databases">
        <authorList>
            <consortium name="DOE Joint Genome Institute"/>
            <person name="Haridas S."/>
            <person name="Albert R."/>
            <person name="Binder M."/>
            <person name="Bloem J."/>
            <person name="Labutti K."/>
            <person name="Salamov A."/>
            <person name="Andreopoulos B."/>
            <person name="Baker S.E."/>
            <person name="Barry K."/>
            <person name="Bills G."/>
            <person name="Bluhm B.H."/>
            <person name="Cannon C."/>
            <person name="Castanera R."/>
            <person name="Culley D.E."/>
            <person name="Daum C."/>
            <person name="Ezra D."/>
            <person name="Gonzalez J.B."/>
            <person name="Henrissat B."/>
            <person name="Kuo A."/>
            <person name="Liang C."/>
            <person name="Lipzen A."/>
            <person name="Lutzoni F."/>
            <person name="Magnuson J."/>
            <person name="Mondo S."/>
            <person name="Nolan M."/>
            <person name="Ohm R."/>
            <person name="Pangilinan J."/>
            <person name="Park H.-J."/>
            <person name="Ramirez L."/>
            <person name="Alfaro M."/>
            <person name="Sun H."/>
            <person name="Tritt A."/>
            <person name="Yoshinaga Y."/>
            <person name="Zwiers L.-H."/>
            <person name="Turgeon B.G."/>
            <person name="Goodwin S.B."/>
            <person name="Spatafora J.W."/>
            <person name="Crous P.W."/>
            <person name="Grigoriev I.V."/>
        </authorList>
    </citation>
    <scope>NUCLEOTIDE SEQUENCE</scope>
    <source>
        <strain evidence="2">IPT5</strain>
    </source>
</reference>
<feature type="signal peptide" evidence="1">
    <location>
        <begin position="1"/>
        <end position="16"/>
    </location>
</feature>
<dbReference type="Proteomes" id="UP000799423">
    <property type="component" value="Unassembled WGS sequence"/>
</dbReference>
<dbReference type="EMBL" id="MU006300">
    <property type="protein sequence ID" value="KAF2852085.1"/>
    <property type="molecule type" value="Genomic_DNA"/>
</dbReference>
<evidence type="ECO:0008006" key="4">
    <source>
        <dbReference type="Google" id="ProtNLM"/>
    </source>
</evidence>
<name>A0A6A7BCB4_9PLEO</name>
<evidence type="ECO:0000256" key="1">
    <source>
        <dbReference type="SAM" id="SignalP"/>
    </source>
</evidence>
<keyword evidence="3" id="KW-1185">Reference proteome</keyword>
<dbReference type="AlphaFoldDB" id="A0A6A7BCB4"/>
<sequence>MCSGSSVFLSLRTTVALPPALCYGAEHLPKPKDPVLKSNSALGSQHRCRNVALWLSEGNSSSNTSSLLLAHFRSCGKRRVRMGIPIRSAMSEVSCLAKIASVVGISIPSKCGLWSVFTSPTQLILTPFTCSTVASSSGGI</sequence>